<dbReference type="RefSeq" id="WP_035940030.1">
    <property type="nucleotide sequence ID" value="NZ_AVPL01000062.1"/>
</dbReference>
<proteinExistence type="predicted"/>
<comment type="caution">
    <text evidence="6">The sequence shown here is derived from an EMBL/GenBank/DDBJ whole genome shotgun (WGS) entry which is preliminary data.</text>
</comment>
<protein>
    <recommendedName>
        <fullName evidence="5">HTH tetR-type domain-containing protein</fullName>
    </recommendedName>
</protein>
<gene>
    <name evidence="6" type="ORF">N801_17790</name>
</gene>
<feature type="domain" description="HTH tetR-type" evidence="5">
    <location>
        <begin position="18"/>
        <end position="78"/>
    </location>
</feature>
<evidence type="ECO:0000256" key="4">
    <source>
        <dbReference type="PROSITE-ProRule" id="PRU00335"/>
    </source>
</evidence>
<reference evidence="6 7" key="1">
    <citation type="submission" date="2013-08" db="EMBL/GenBank/DDBJ databases">
        <title>The genome sequence of Knoellia aerolata.</title>
        <authorList>
            <person name="Zhu W."/>
            <person name="Wang G."/>
        </authorList>
    </citation>
    <scope>NUCLEOTIDE SEQUENCE [LARGE SCALE GENOMIC DNA]</scope>
    <source>
        <strain evidence="6 7">DSM 18566</strain>
    </source>
</reference>
<keyword evidence="1" id="KW-0805">Transcription regulation</keyword>
<dbReference type="GO" id="GO:0000976">
    <property type="term" value="F:transcription cis-regulatory region binding"/>
    <property type="evidence" value="ECO:0007669"/>
    <property type="project" value="TreeGrafter"/>
</dbReference>
<dbReference type="PROSITE" id="PS50977">
    <property type="entry name" value="HTH_TETR_2"/>
    <property type="match status" value="1"/>
</dbReference>
<dbReference type="PANTHER" id="PTHR30055:SF234">
    <property type="entry name" value="HTH-TYPE TRANSCRIPTIONAL REGULATOR BETI"/>
    <property type="match status" value="1"/>
</dbReference>
<dbReference type="eggNOG" id="COG1309">
    <property type="taxonomic scope" value="Bacteria"/>
</dbReference>
<keyword evidence="2 4" id="KW-0238">DNA-binding</keyword>
<feature type="DNA-binding region" description="H-T-H motif" evidence="4">
    <location>
        <begin position="41"/>
        <end position="60"/>
    </location>
</feature>
<dbReference type="EMBL" id="AVPL01000062">
    <property type="protein sequence ID" value="KGN39928.1"/>
    <property type="molecule type" value="Genomic_DNA"/>
</dbReference>
<dbReference type="STRING" id="1385519.N801_17790"/>
<dbReference type="SUPFAM" id="SSF46689">
    <property type="entry name" value="Homeodomain-like"/>
    <property type="match status" value="1"/>
</dbReference>
<keyword evidence="7" id="KW-1185">Reference proteome</keyword>
<dbReference type="Proteomes" id="UP000030013">
    <property type="component" value="Unassembled WGS sequence"/>
</dbReference>
<dbReference type="PANTHER" id="PTHR30055">
    <property type="entry name" value="HTH-TYPE TRANSCRIPTIONAL REGULATOR RUTR"/>
    <property type="match status" value="1"/>
</dbReference>
<organism evidence="6 7">
    <name type="scientific">Knoellia aerolata DSM 18566</name>
    <dbReference type="NCBI Taxonomy" id="1385519"/>
    <lineage>
        <taxon>Bacteria</taxon>
        <taxon>Bacillati</taxon>
        <taxon>Actinomycetota</taxon>
        <taxon>Actinomycetes</taxon>
        <taxon>Micrococcales</taxon>
        <taxon>Intrasporangiaceae</taxon>
        <taxon>Knoellia</taxon>
    </lineage>
</organism>
<evidence type="ECO:0000256" key="1">
    <source>
        <dbReference type="ARBA" id="ARBA00023015"/>
    </source>
</evidence>
<dbReference type="InterPro" id="IPR050109">
    <property type="entry name" value="HTH-type_TetR-like_transc_reg"/>
</dbReference>
<dbReference type="GO" id="GO:0003700">
    <property type="term" value="F:DNA-binding transcription factor activity"/>
    <property type="evidence" value="ECO:0007669"/>
    <property type="project" value="TreeGrafter"/>
</dbReference>
<dbReference type="Gene3D" id="1.10.357.10">
    <property type="entry name" value="Tetracycline Repressor, domain 2"/>
    <property type="match status" value="1"/>
</dbReference>
<evidence type="ECO:0000256" key="2">
    <source>
        <dbReference type="ARBA" id="ARBA00023125"/>
    </source>
</evidence>
<dbReference type="InterPro" id="IPR001647">
    <property type="entry name" value="HTH_TetR"/>
</dbReference>
<keyword evidence="3" id="KW-0804">Transcription</keyword>
<evidence type="ECO:0000313" key="6">
    <source>
        <dbReference type="EMBL" id="KGN39928.1"/>
    </source>
</evidence>
<name>A0A0A0JRY6_9MICO</name>
<accession>A0A0A0JRY6</accession>
<evidence type="ECO:0000259" key="5">
    <source>
        <dbReference type="PROSITE" id="PS50977"/>
    </source>
</evidence>
<evidence type="ECO:0000256" key="3">
    <source>
        <dbReference type="ARBA" id="ARBA00023163"/>
    </source>
</evidence>
<dbReference type="AlphaFoldDB" id="A0A0A0JRY6"/>
<sequence length="196" mass="21684">MPATARTYVLRARAEAQEETRRRILAEAKQILFAQPFDELTLPLVAQRSGVTTQTVRNHVGSKEGLIVALTESLAEELTSGRREAAPTDTAGAIATLAAEYEAYGHAVSRLLAAAEQSEAMAAMAERGRREHRRWLETTFADRLPADRRARRRTLAALYAATDVGTWRLLRLDLGHSRRMTTEVMCALTEGVLTSH</sequence>
<dbReference type="OrthoDB" id="5177743at2"/>
<dbReference type="Pfam" id="PF00440">
    <property type="entry name" value="TetR_N"/>
    <property type="match status" value="1"/>
</dbReference>
<evidence type="ECO:0000313" key="7">
    <source>
        <dbReference type="Proteomes" id="UP000030013"/>
    </source>
</evidence>
<dbReference type="InterPro" id="IPR009057">
    <property type="entry name" value="Homeodomain-like_sf"/>
</dbReference>